<protein>
    <submittedName>
        <fullName evidence="2">Uncharacterized protein</fullName>
    </submittedName>
</protein>
<dbReference type="AlphaFoldDB" id="A0A645DWL1"/>
<organism evidence="2">
    <name type="scientific">bioreactor metagenome</name>
    <dbReference type="NCBI Taxonomy" id="1076179"/>
    <lineage>
        <taxon>unclassified sequences</taxon>
        <taxon>metagenomes</taxon>
        <taxon>ecological metagenomes</taxon>
    </lineage>
</organism>
<evidence type="ECO:0000313" key="2">
    <source>
        <dbReference type="EMBL" id="MPM93518.1"/>
    </source>
</evidence>
<feature type="transmembrane region" description="Helical" evidence="1">
    <location>
        <begin position="6"/>
        <end position="28"/>
    </location>
</feature>
<keyword evidence="1" id="KW-0812">Transmembrane</keyword>
<evidence type="ECO:0000256" key="1">
    <source>
        <dbReference type="SAM" id="Phobius"/>
    </source>
</evidence>
<sequence length="56" mass="6552">MSEGSTHVIWVFGLLQAFLSLTVKYILVNRRSLDFVMKIEVNAQRGKRIWVQMLEV</sequence>
<comment type="caution">
    <text evidence="2">The sequence shown here is derived from an EMBL/GenBank/DDBJ whole genome shotgun (WGS) entry which is preliminary data.</text>
</comment>
<keyword evidence="1" id="KW-0472">Membrane</keyword>
<gene>
    <name evidence="2" type="ORF">SDC9_140656</name>
</gene>
<name>A0A645DWL1_9ZZZZ</name>
<proteinExistence type="predicted"/>
<dbReference type="EMBL" id="VSSQ01040309">
    <property type="protein sequence ID" value="MPM93518.1"/>
    <property type="molecule type" value="Genomic_DNA"/>
</dbReference>
<keyword evidence="1" id="KW-1133">Transmembrane helix</keyword>
<reference evidence="2" key="1">
    <citation type="submission" date="2019-08" db="EMBL/GenBank/DDBJ databases">
        <authorList>
            <person name="Kucharzyk K."/>
            <person name="Murdoch R.W."/>
            <person name="Higgins S."/>
            <person name="Loffler F."/>
        </authorList>
    </citation>
    <scope>NUCLEOTIDE SEQUENCE</scope>
</reference>
<accession>A0A645DWL1</accession>